<reference evidence="7" key="1">
    <citation type="journal article" date="2020" name="ISME J.">
        <title>Gammaproteobacteria mediating utilization of methyl-, sulfur- and petroleum organic compounds in deep ocean hydrothermal plumes.</title>
        <authorList>
            <person name="Zhou Z."/>
            <person name="Liu Y."/>
            <person name="Pan J."/>
            <person name="Cron B.R."/>
            <person name="Toner B.M."/>
            <person name="Anantharaman K."/>
            <person name="Breier J.A."/>
            <person name="Dick G.J."/>
            <person name="Li M."/>
        </authorList>
    </citation>
    <scope>NUCLEOTIDE SEQUENCE</scope>
    <source>
        <strain evidence="7">SZUA-1515</strain>
    </source>
</reference>
<accession>A0A833A2S3</accession>
<evidence type="ECO:0000256" key="4">
    <source>
        <dbReference type="ARBA" id="ARBA00035230"/>
    </source>
</evidence>
<dbReference type="SUPFAM" id="SSF54575">
    <property type="entry name" value="Ribosomal protein L31e"/>
    <property type="match status" value="1"/>
</dbReference>
<dbReference type="Gene3D" id="3.10.440.10">
    <property type="match status" value="1"/>
</dbReference>
<dbReference type="SMART" id="SM01380">
    <property type="entry name" value="Ribosomal_L31e"/>
    <property type="match status" value="1"/>
</dbReference>
<comment type="caution">
    <text evidence="7">The sequence shown here is derived from an EMBL/GenBank/DDBJ whole genome shotgun (WGS) entry which is preliminary data.</text>
</comment>
<dbReference type="EMBL" id="DQVM01000014">
    <property type="protein sequence ID" value="HIQ29088.1"/>
    <property type="molecule type" value="Genomic_DNA"/>
</dbReference>
<keyword evidence="3 5" id="KW-0687">Ribonucleoprotein</keyword>
<dbReference type="InterPro" id="IPR023621">
    <property type="entry name" value="Ribosomal_eL31_dom_sf"/>
</dbReference>
<evidence type="ECO:0000256" key="1">
    <source>
        <dbReference type="ARBA" id="ARBA00010808"/>
    </source>
</evidence>
<proteinExistence type="inferred from homology"/>
<evidence type="ECO:0000256" key="5">
    <source>
        <dbReference type="HAMAP-Rule" id="MF_00410"/>
    </source>
</evidence>
<protein>
    <recommendedName>
        <fullName evidence="4 5">Large ribosomal subunit protein eL31</fullName>
    </recommendedName>
</protein>
<dbReference type="NCBIfam" id="NF002258">
    <property type="entry name" value="PRK01192.1-1"/>
    <property type="match status" value="1"/>
</dbReference>
<evidence type="ECO:0000313" key="7">
    <source>
        <dbReference type="EMBL" id="HIQ29088.1"/>
    </source>
</evidence>
<comment type="similarity">
    <text evidence="1 5">Belongs to the eukaryotic ribosomal protein eL31 family.</text>
</comment>
<sequence>MSTEVKTDTFSLRDARKAPPKKRAKAAINLLRRLAKRHGKAEVVKISTEVAKKIWERGARNPPRKLKVVLEKEEDTVYVRLEGEKKEEE</sequence>
<gene>
    <name evidence="5" type="primary">rpl31e</name>
    <name evidence="7" type="ORF">EYH45_00825</name>
</gene>
<dbReference type="HAMAP" id="MF_00410">
    <property type="entry name" value="Ribosomal_eL31"/>
    <property type="match status" value="1"/>
</dbReference>
<dbReference type="Proteomes" id="UP000608579">
    <property type="component" value="Unassembled WGS sequence"/>
</dbReference>
<organism evidence="7 8">
    <name type="scientific">Caldiarchaeum subterraneum</name>
    <dbReference type="NCBI Taxonomy" id="311458"/>
    <lineage>
        <taxon>Archaea</taxon>
        <taxon>Nitrososphaerota</taxon>
        <taxon>Candidatus Caldarchaeales</taxon>
        <taxon>Candidatus Caldarchaeaceae</taxon>
        <taxon>Candidatus Caldarchaeum</taxon>
    </lineage>
</organism>
<dbReference type="GO" id="GO:0022625">
    <property type="term" value="C:cytosolic large ribosomal subunit"/>
    <property type="evidence" value="ECO:0007669"/>
    <property type="project" value="TreeGrafter"/>
</dbReference>
<dbReference type="GO" id="GO:0003735">
    <property type="term" value="F:structural constituent of ribosome"/>
    <property type="evidence" value="ECO:0007669"/>
    <property type="project" value="InterPro"/>
</dbReference>
<evidence type="ECO:0000313" key="8">
    <source>
        <dbReference type="Proteomes" id="UP000608579"/>
    </source>
</evidence>
<feature type="region of interest" description="Disordered" evidence="6">
    <location>
        <begin position="1"/>
        <end position="23"/>
    </location>
</feature>
<dbReference type="Pfam" id="PF01198">
    <property type="entry name" value="Ribosomal_L31e"/>
    <property type="match status" value="1"/>
</dbReference>
<dbReference type="PANTHER" id="PTHR10956:SF0">
    <property type="entry name" value="60S RIBOSOMAL PROTEIN L31"/>
    <property type="match status" value="1"/>
</dbReference>
<dbReference type="InterPro" id="IPR000054">
    <property type="entry name" value="Ribosomal_eL31"/>
</dbReference>
<feature type="compositionally biased region" description="Basic and acidic residues" evidence="6">
    <location>
        <begin position="1"/>
        <end position="17"/>
    </location>
</feature>
<dbReference type="AlphaFoldDB" id="A0A833A2S3"/>
<evidence type="ECO:0000256" key="3">
    <source>
        <dbReference type="ARBA" id="ARBA00023274"/>
    </source>
</evidence>
<evidence type="ECO:0000256" key="2">
    <source>
        <dbReference type="ARBA" id="ARBA00022980"/>
    </source>
</evidence>
<name>A0A833A2S3_CALS0</name>
<keyword evidence="2 5" id="KW-0689">Ribosomal protein</keyword>
<dbReference type="PANTHER" id="PTHR10956">
    <property type="entry name" value="60S RIBOSOMAL PROTEIN L31"/>
    <property type="match status" value="1"/>
</dbReference>
<dbReference type="GO" id="GO:0002181">
    <property type="term" value="P:cytoplasmic translation"/>
    <property type="evidence" value="ECO:0007669"/>
    <property type="project" value="TreeGrafter"/>
</dbReference>
<evidence type="ECO:0000256" key="6">
    <source>
        <dbReference type="SAM" id="MobiDB-lite"/>
    </source>
</evidence>